<dbReference type="Proteomes" id="UP000582643">
    <property type="component" value="Unassembled WGS sequence"/>
</dbReference>
<evidence type="ECO:0000313" key="2">
    <source>
        <dbReference type="EMBL" id="MBB4985191.1"/>
    </source>
</evidence>
<reference evidence="2 3" key="1">
    <citation type="submission" date="2020-08" db="EMBL/GenBank/DDBJ databases">
        <title>Genomic Encyclopedia of Type Strains, Phase III (KMG-III): the genomes of soil and plant-associated and newly described type strains.</title>
        <authorList>
            <person name="Whitman W."/>
        </authorList>
    </citation>
    <scope>NUCLEOTIDE SEQUENCE [LARGE SCALE GENOMIC DNA]</scope>
    <source>
        <strain evidence="2 3">SFB5A</strain>
    </source>
</reference>
<dbReference type="AlphaFoldDB" id="A0A7W7U561"/>
<comment type="caution">
    <text evidence="2">The sequence shown here is derived from an EMBL/GenBank/DDBJ whole genome shotgun (WGS) entry which is preliminary data.</text>
</comment>
<feature type="compositionally biased region" description="Basic and acidic residues" evidence="1">
    <location>
        <begin position="1"/>
        <end position="12"/>
    </location>
</feature>
<evidence type="ECO:0000256" key="1">
    <source>
        <dbReference type="SAM" id="MobiDB-lite"/>
    </source>
</evidence>
<protein>
    <submittedName>
        <fullName evidence="2">Uncharacterized protein</fullName>
    </submittedName>
</protein>
<keyword evidence="3" id="KW-1185">Reference proteome</keyword>
<feature type="region of interest" description="Disordered" evidence="1">
    <location>
        <begin position="1"/>
        <end position="20"/>
    </location>
</feature>
<gene>
    <name evidence="2" type="ORF">GGE06_006141</name>
</gene>
<dbReference type="RefSeq" id="WP_184932325.1">
    <property type="nucleotide sequence ID" value="NZ_JACHJY010000009.1"/>
</dbReference>
<name>A0A7W7U561_9ACTN</name>
<evidence type="ECO:0000313" key="3">
    <source>
        <dbReference type="Proteomes" id="UP000582643"/>
    </source>
</evidence>
<sequence length="74" mass="7844">MNGRTHGVEDSGRVYPDSGPGIVKLGRNEYAALQQVAKAKGGISAAPQLTRNPRFTNDPGTVEKALAIYNGTYP</sequence>
<dbReference type="EMBL" id="JACHJY010000009">
    <property type="protein sequence ID" value="MBB4985191.1"/>
    <property type="molecule type" value="Genomic_DNA"/>
</dbReference>
<accession>A0A7W7U561</accession>
<proteinExistence type="predicted"/>
<organism evidence="2 3">
    <name type="scientific">Streptomyces nymphaeiformis</name>
    <dbReference type="NCBI Taxonomy" id="2663842"/>
    <lineage>
        <taxon>Bacteria</taxon>
        <taxon>Bacillati</taxon>
        <taxon>Actinomycetota</taxon>
        <taxon>Actinomycetes</taxon>
        <taxon>Kitasatosporales</taxon>
        <taxon>Streptomycetaceae</taxon>
        <taxon>Streptomyces</taxon>
    </lineage>
</organism>